<dbReference type="PANTHER" id="PTHR30336:SF4">
    <property type="entry name" value="ENVELOPE BIOGENESIS FACTOR ELYC"/>
    <property type="match status" value="1"/>
</dbReference>
<sequence length="280" mass="30609">MDVTKGVKMRDKRNGGIRLRSLLLLGAGGLCILYYLLGGILRSFKLSAFWIWLAAGVALMALGFLDRKMAQTGRTWFKGRRSRRAACILAAFVLLYFGVVEAMVFTGVVSRGDPGLHYLIVLGAGVYGEEPSPALRSRTETAIRYLNENPDTKAVLSGGQGPGEDISEAECMARLMRESGISEARIIKEEHSTTTVENIKNRYEIIGSTDLKVGIVTSNFHVFRAVVTARAAGGEDVTGIAAPFSGILLPHYMVRECLAFTVDFVFGRFHTGAGFWKNFS</sequence>
<evidence type="ECO:0000313" key="4">
    <source>
        <dbReference type="Proteomes" id="UP000037392"/>
    </source>
</evidence>
<dbReference type="Proteomes" id="UP000037392">
    <property type="component" value="Unassembled WGS sequence"/>
</dbReference>
<feature type="transmembrane region" description="Helical" evidence="1">
    <location>
        <begin position="86"/>
        <end position="109"/>
    </location>
</feature>
<dbReference type="EMBL" id="ADLK01000024">
    <property type="protein sequence ID" value="KMW18450.1"/>
    <property type="molecule type" value="Genomic_DNA"/>
</dbReference>
<proteinExistence type="predicted"/>
<feature type="transmembrane region" description="Helical" evidence="1">
    <location>
        <begin position="21"/>
        <end position="41"/>
    </location>
</feature>
<dbReference type="GO" id="GO:0005886">
    <property type="term" value="C:plasma membrane"/>
    <property type="evidence" value="ECO:0007669"/>
    <property type="project" value="TreeGrafter"/>
</dbReference>
<protein>
    <recommendedName>
        <fullName evidence="2">DUF218 domain-containing protein</fullName>
    </recommendedName>
</protein>
<evidence type="ECO:0000313" key="3">
    <source>
        <dbReference type="EMBL" id="KMW18450.1"/>
    </source>
</evidence>
<dbReference type="InterPro" id="IPR003848">
    <property type="entry name" value="DUF218"/>
</dbReference>
<organism evidence="3 4">
    <name type="scientific">[Clostridium] citroniae WAL-19142</name>
    <dbReference type="NCBI Taxonomy" id="742734"/>
    <lineage>
        <taxon>Bacteria</taxon>
        <taxon>Bacillati</taxon>
        <taxon>Bacillota</taxon>
        <taxon>Clostridia</taxon>
        <taxon>Lachnospirales</taxon>
        <taxon>Lachnospiraceae</taxon>
        <taxon>Enterocloster</taxon>
    </lineage>
</organism>
<dbReference type="OrthoDB" id="9782395at2"/>
<feature type="transmembrane region" description="Helical" evidence="1">
    <location>
        <begin position="47"/>
        <end position="65"/>
    </location>
</feature>
<dbReference type="CDD" id="cd06259">
    <property type="entry name" value="YdcF-like"/>
    <property type="match status" value="1"/>
</dbReference>
<keyword evidence="1" id="KW-0472">Membrane</keyword>
<dbReference type="GO" id="GO:0043164">
    <property type="term" value="P:Gram-negative-bacterium-type cell wall biogenesis"/>
    <property type="evidence" value="ECO:0007669"/>
    <property type="project" value="TreeGrafter"/>
</dbReference>
<evidence type="ECO:0000259" key="2">
    <source>
        <dbReference type="Pfam" id="PF02698"/>
    </source>
</evidence>
<dbReference type="GO" id="GO:0000270">
    <property type="term" value="P:peptidoglycan metabolic process"/>
    <property type="evidence" value="ECO:0007669"/>
    <property type="project" value="TreeGrafter"/>
</dbReference>
<keyword evidence="1" id="KW-0812">Transmembrane</keyword>
<dbReference type="AlphaFoldDB" id="A0A0J9ERK8"/>
<feature type="domain" description="DUF218" evidence="2">
    <location>
        <begin position="118"/>
        <end position="244"/>
    </location>
</feature>
<dbReference type="PATRIC" id="fig|742734.4.peg.3599"/>
<gene>
    <name evidence="3" type="ORF">HMPREF9470_03360</name>
</gene>
<dbReference type="PANTHER" id="PTHR30336">
    <property type="entry name" value="INNER MEMBRANE PROTEIN, PROBABLE PERMEASE"/>
    <property type="match status" value="1"/>
</dbReference>
<dbReference type="InterPro" id="IPR051599">
    <property type="entry name" value="Cell_Envelope_Assoc"/>
</dbReference>
<dbReference type="Pfam" id="PF02698">
    <property type="entry name" value="DUF218"/>
    <property type="match status" value="1"/>
</dbReference>
<comment type="caution">
    <text evidence="3">The sequence shown here is derived from an EMBL/GenBank/DDBJ whole genome shotgun (WGS) entry which is preliminary data.</text>
</comment>
<evidence type="ECO:0000256" key="1">
    <source>
        <dbReference type="SAM" id="Phobius"/>
    </source>
</evidence>
<keyword evidence="1" id="KW-1133">Transmembrane helix</keyword>
<dbReference type="InterPro" id="IPR014729">
    <property type="entry name" value="Rossmann-like_a/b/a_fold"/>
</dbReference>
<name>A0A0J9ERK8_9FIRM</name>
<accession>A0A0J9ERK8</accession>
<reference evidence="3 4" key="1">
    <citation type="submission" date="2011-04" db="EMBL/GenBank/DDBJ databases">
        <title>The Genome Sequence of Clostridium citroniae WAL-19142.</title>
        <authorList>
            <consortium name="The Broad Institute Genome Sequencing Platform"/>
            <person name="Earl A."/>
            <person name="Ward D."/>
            <person name="Feldgarden M."/>
            <person name="Gevers D."/>
            <person name="Warren Y.A."/>
            <person name="Tyrrell K.L."/>
            <person name="Citron D.M."/>
            <person name="Goldstein E.J."/>
            <person name="Daigneault M."/>
            <person name="Allen-Vercoe E."/>
            <person name="Young S.K."/>
            <person name="Zeng Q."/>
            <person name="Gargeya S."/>
            <person name="Fitzgerald M."/>
            <person name="Haas B."/>
            <person name="Abouelleil A."/>
            <person name="Alvarado L."/>
            <person name="Arachchi H.M."/>
            <person name="Berlin A."/>
            <person name="Brown A."/>
            <person name="Chapman S.B."/>
            <person name="Chen Z."/>
            <person name="Dunbar C."/>
            <person name="Freedman E."/>
            <person name="Gearin G."/>
            <person name="Gellesch M."/>
            <person name="Goldberg J."/>
            <person name="Griggs A."/>
            <person name="Gujja S."/>
            <person name="Heilman E.R."/>
            <person name="Heiman D."/>
            <person name="Howarth C."/>
            <person name="Larson L."/>
            <person name="Lui A."/>
            <person name="MacDonald P.J."/>
            <person name="Mehta T."/>
            <person name="Montmayeur A."/>
            <person name="Murphy C."/>
            <person name="Neiman D."/>
            <person name="Pearson M."/>
            <person name="Priest M."/>
            <person name="Roberts A."/>
            <person name="Saif S."/>
            <person name="Shea T."/>
            <person name="Shenoy N."/>
            <person name="Sisk P."/>
            <person name="Stolte C."/>
            <person name="Sykes S."/>
            <person name="White J."/>
            <person name="Yandava C."/>
            <person name="Wortman J."/>
            <person name="Nusbaum C."/>
            <person name="Birren B."/>
        </authorList>
    </citation>
    <scope>NUCLEOTIDE SEQUENCE [LARGE SCALE GENOMIC DNA]</scope>
    <source>
        <strain evidence="3 4">WAL-19142</strain>
    </source>
</reference>
<dbReference type="Gene3D" id="3.40.50.620">
    <property type="entry name" value="HUPs"/>
    <property type="match status" value="1"/>
</dbReference>